<dbReference type="OrthoDB" id="4369499at2759"/>
<evidence type="ECO:0000313" key="2">
    <source>
        <dbReference type="EMBL" id="KGO77350.1"/>
    </source>
</evidence>
<dbReference type="EMBL" id="JQGA01000196">
    <property type="protein sequence ID" value="KGO77350.1"/>
    <property type="molecule type" value="Genomic_DNA"/>
</dbReference>
<dbReference type="AlphaFoldDB" id="A0A0A2LLT2"/>
<reference evidence="2 3" key="1">
    <citation type="journal article" date="2015" name="Mol. Plant Microbe Interact.">
        <title>Genome, transcriptome, and functional analyses of Penicillium expansum provide new insights into secondary metabolism and pathogenicity.</title>
        <authorList>
            <person name="Ballester A.R."/>
            <person name="Marcet-Houben M."/>
            <person name="Levin E."/>
            <person name="Sela N."/>
            <person name="Selma-Lazaro C."/>
            <person name="Carmona L."/>
            <person name="Wisniewski M."/>
            <person name="Droby S."/>
            <person name="Gonzalez-Candelas L."/>
            <person name="Gabaldon T."/>
        </authorList>
    </citation>
    <scope>NUCLEOTIDE SEQUENCE [LARGE SCALE GENOMIC DNA]</scope>
    <source>
        <strain evidence="2 3">PHI-1</strain>
    </source>
</reference>
<dbReference type="PhylomeDB" id="A0A0A2LLT2"/>
<gene>
    <name evidence="2" type="ORF">PITC_055350</name>
</gene>
<comment type="caution">
    <text evidence="2">The sequence shown here is derived from an EMBL/GenBank/DDBJ whole genome shotgun (WGS) entry which is preliminary data.</text>
</comment>
<dbReference type="Proteomes" id="UP000030104">
    <property type="component" value="Unassembled WGS sequence"/>
</dbReference>
<evidence type="ECO:0000256" key="1">
    <source>
        <dbReference type="SAM" id="MobiDB-lite"/>
    </source>
</evidence>
<sequence>MKSPTPSPMVSTSSNIKVPDKHGCGDASSSTAIHEPVNIAGELDASTNPSAENNHPESLVDTDAKYDLEKIASLANMPAGQYVLDLINGARKAMPLTEVSLATEAEILKNHLFHDLRNLTGSVENNIVFWMLLDTSYPVAKFLMSCSPSNAYTKDDRAKILQATAVAINAVYILSFNQYEAQDSNSPDFMDVFQEICRQNPHDEYLTSLVNCAIEKLPGVNEGEQNKQGKARLAEKKVYPPVINEDDTYDHCDLSISDCEV</sequence>
<dbReference type="HOGENOM" id="CLU_064780_0_0_1"/>
<proteinExistence type="predicted"/>
<evidence type="ECO:0000313" key="3">
    <source>
        <dbReference type="Proteomes" id="UP000030104"/>
    </source>
</evidence>
<dbReference type="OMA" id="YTENDRA"/>
<accession>A0A0A2LLT2</accession>
<protein>
    <submittedName>
        <fullName evidence="2">Uncharacterized protein</fullName>
    </submittedName>
</protein>
<name>A0A0A2LLT2_PENIT</name>
<keyword evidence="3" id="KW-1185">Reference proteome</keyword>
<feature type="region of interest" description="Disordered" evidence="1">
    <location>
        <begin position="1"/>
        <end position="31"/>
    </location>
</feature>
<feature type="compositionally biased region" description="Low complexity" evidence="1">
    <location>
        <begin position="1"/>
        <end position="14"/>
    </location>
</feature>
<organism evidence="2 3">
    <name type="scientific">Penicillium italicum</name>
    <name type="common">Blue mold</name>
    <dbReference type="NCBI Taxonomy" id="40296"/>
    <lineage>
        <taxon>Eukaryota</taxon>
        <taxon>Fungi</taxon>
        <taxon>Dikarya</taxon>
        <taxon>Ascomycota</taxon>
        <taxon>Pezizomycotina</taxon>
        <taxon>Eurotiomycetes</taxon>
        <taxon>Eurotiomycetidae</taxon>
        <taxon>Eurotiales</taxon>
        <taxon>Aspergillaceae</taxon>
        <taxon>Penicillium</taxon>
    </lineage>
</organism>